<gene>
    <name evidence="2" type="ORF">FRZ40_43705</name>
</gene>
<dbReference type="PANTHER" id="PTHR35446:SF2">
    <property type="entry name" value="CARBOXYMUCONOLACTONE DECARBOXYLASE-LIKE DOMAIN-CONTAINING PROTEIN"/>
    <property type="match status" value="1"/>
</dbReference>
<reference evidence="2 3" key="1">
    <citation type="journal article" date="2018" name="Int. J. Syst. Evol. Microbiol.">
        <title>Paraburkholderia azotifigens sp. nov., a nitrogen-fixing bacterium isolated from paddy soil.</title>
        <authorList>
            <person name="Choi G.M."/>
            <person name="Im W.T."/>
        </authorList>
    </citation>
    <scope>NUCLEOTIDE SEQUENCE [LARGE SCALE GENOMIC DNA]</scope>
    <source>
        <strain evidence="2 3">NF 2-5-3</strain>
    </source>
</reference>
<sequence length="198" mass="21935">MSRIDIPGHQETAASSLQPLFHFVSRRFGFVPVLYRVLSISPHSLNGLMEMQVALSRALDVRTRERIAIAVSEVNGCDYCVCAHSYVAHYFAKLVPQEIALNRVGRSLNRDAESAITFARKVSVSWGKVNTEDLNDIRAAGYSDAQIVEIIALCAQVFLTNLLANIFDIQSDFPEFSGVEAVHGDLNVAWRSASSYEN</sequence>
<dbReference type="AlphaFoldDB" id="A0A5C6V8L5"/>
<dbReference type="RefSeq" id="WP_147238427.1">
    <property type="nucleotide sequence ID" value="NZ_VOQS01000005.1"/>
</dbReference>
<dbReference type="Pfam" id="PF02627">
    <property type="entry name" value="CMD"/>
    <property type="match status" value="1"/>
</dbReference>
<comment type="caution">
    <text evidence="2">The sequence shown here is derived from an EMBL/GenBank/DDBJ whole genome shotgun (WGS) entry which is preliminary data.</text>
</comment>
<dbReference type="NCBIfam" id="TIGR00778">
    <property type="entry name" value="ahpD_dom"/>
    <property type="match status" value="1"/>
</dbReference>
<accession>A0A5C6V8L5</accession>
<evidence type="ECO:0000313" key="2">
    <source>
        <dbReference type="EMBL" id="TXC81090.1"/>
    </source>
</evidence>
<feature type="domain" description="Carboxymuconolactone decarboxylase-like" evidence="1">
    <location>
        <begin position="49"/>
        <end position="93"/>
    </location>
</feature>
<evidence type="ECO:0000259" key="1">
    <source>
        <dbReference type="Pfam" id="PF02627"/>
    </source>
</evidence>
<proteinExistence type="predicted"/>
<dbReference type="Gene3D" id="1.20.1290.10">
    <property type="entry name" value="AhpD-like"/>
    <property type="match status" value="1"/>
</dbReference>
<dbReference type="Proteomes" id="UP000321776">
    <property type="component" value="Unassembled WGS sequence"/>
</dbReference>
<name>A0A5C6V8L5_9BURK</name>
<dbReference type="SUPFAM" id="SSF69118">
    <property type="entry name" value="AhpD-like"/>
    <property type="match status" value="1"/>
</dbReference>
<dbReference type="InterPro" id="IPR004675">
    <property type="entry name" value="AhpD_core"/>
</dbReference>
<dbReference type="EMBL" id="VOQS01000005">
    <property type="protein sequence ID" value="TXC81090.1"/>
    <property type="molecule type" value="Genomic_DNA"/>
</dbReference>
<dbReference type="InterPro" id="IPR003779">
    <property type="entry name" value="CMD-like"/>
</dbReference>
<evidence type="ECO:0000313" key="3">
    <source>
        <dbReference type="Proteomes" id="UP000321776"/>
    </source>
</evidence>
<protein>
    <submittedName>
        <fullName evidence="2">Carboxymuconolactone decarboxylase family protein</fullName>
    </submittedName>
</protein>
<dbReference type="InterPro" id="IPR029032">
    <property type="entry name" value="AhpD-like"/>
</dbReference>
<dbReference type="GO" id="GO:0051920">
    <property type="term" value="F:peroxiredoxin activity"/>
    <property type="evidence" value="ECO:0007669"/>
    <property type="project" value="InterPro"/>
</dbReference>
<dbReference type="PANTHER" id="PTHR35446">
    <property type="entry name" value="SI:CH211-175M2.5"/>
    <property type="match status" value="1"/>
</dbReference>
<organism evidence="2 3">
    <name type="scientific">Paraburkholderia azotifigens</name>
    <dbReference type="NCBI Taxonomy" id="2057004"/>
    <lineage>
        <taxon>Bacteria</taxon>
        <taxon>Pseudomonadati</taxon>
        <taxon>Pseudomonadota</taxon>
        <taxon>Betaproteobacteria</taxon>
        <taxon>Burkholderiales</taxon>
        <taxon>Burkholderiaceae</taxon>
        <taxon>Paraburkholderia</taxon>
    </lineage>
</organism>